<evidence type="ECO:0000313" key="4">
    <source>
        <dbReference type="Proteomes" id="UP001165685"/>
    </source>
</evidence>
<organism evidence="3 4">
    <name type="scientific">Nocardiopsis suaedae</name>
    <dbReference type="NCBI Taxonomy" id="3018444"/>
    <lineage>
        <taxon>Bacteria</taxon>
        <taxon>Bacillati</taxon>
        <taxon>Actinomycetota</taxon>
        <taxon>Actinomycetes</taxon>
        <taxon>Streptosporangiales</taxon>
        <taxon>Nocardiopsidaceae</taxon>
        <taxon>Nocardiopsis</taxon>
    </lineage>
</organism>
<keyword evidence="3" id="KW-0378">Hydrolase</keyword>
<comment type="caution">
    <text evidence="3">The sequence shown here is derived from an EMBL/GenBank/DDBJ whole genome shotgun (WGS) entry which is preliminary data.</text>
</comment>
<proteinExistence type="predicted"/>
<keyword evidence="2" id="KW-1133">Transmembrane helix</keyword>
<evidence type="ECO:0000256" key="2">
    <source>
        <dbReference type="SAM" id="Phobius"/>
    </source>
</evidence>
<feature type="transmembrane region" description="Helical" evidence="2">
    <location>
        <begin position="229"/>
        <end position="246"/>
    </location>
</feature>
<name>A0ABT4THW0_9ACTN</name>
<dbReference type="PANTHER" id="PTHR36844:SF1">
    <property type="entry name" value="PROTEASE PRSW"/>
    <property type="match status" value="1"/>
</dbReference>
<feature type="transmembrane region" description="Helical" evidence="2">
    <location>
        <begin position="258"/>
        <end position="276"/>
    </location>
</feature>
<dbReference type="EMBL" id="JAQFWP010000009">
    <property type="protein sequence ID" value="MDA2804294.1"/>
    <property type="molecule type" value="Genomic_DNA"/>
</dbReference>
<keyword evidence="4" id="KW-1185">Reference proteome</keyword>
<dbReference type="RefSeq" id="WP_270676823.1">
    <property type="nucleotide sequence ID" value="NZ_JAQFWP010000009.1"/>
</dbReference>
<sequence>MSPTSIMAARGPRLAAAVVFVAACALGGAALVNGLGPMVAAFPAETLLAAVVLAAVSAVGVAVLLRLRPIRPPDGASAAAAVVWGGVAATGCALIANDALNAVWSKSGGTAFAAQWGAALTAPVNEEAVKTAGVVLIAVALPSALRGPVDGLILGALTGLGFQTVENVIYALNSVVAGGATDGALSVAQSLVLRVGVTGLGTHWAMTAIAGAGVGLLAAAQWHPNARRAWAATLAVASAVALHGFFDAPVLNGTVAGLAVKTSLPFVCVVAVYVAARRSYVRRVRGALVVEGERVGLPRAEALALSSRRGRRAALRQVPASDRPAAAERQRGTLGAAELRVAVGRPDEEEGQGAGEDGAESRGDGPSPSSGAAPE</sequence>
<gene>
    <name evidence="3" type="ORF">O4U47_07195</name>
</gene>
<dbReference type="GO" id="GO:0008237">
    <property type="term" value="F:metallopeptidase activity"/>
    <property type="evidence" value="ECO:0007669"/>
    <property type="project" value="UniProtKB-KW"/>
</dbReference>
<feature type="transmembrane region" description="Helical" evidence="2">
    <location>
        <begin position="44"/>
        <end position="65"/>
    </location>
</feature>
<dbReference type="Pfam" id="PF13367">
    <property type="entry name" value="PrsW-protease"/>
    <property type="match status" value="1"/>
</dbReference>
<accession>A0ABT4THW0</accession>
<dbReference type="Proteomes" id="UP001165685">
    <property type="component" value="Unassembled WGS sequence"/>
</dbReference>
<feature type="transmembrane region" description="Helical" evidence="2">
    <location>
        <begin position="77"/>
        <end position="96"/>
    </location>
</feature>
<evidence type="ECO:0000256" key="1">
    <source>
        <dbReference type="SAM" id="MobiDB-lite"/>
    </source>
</evidence>
<feature type="transmembrane region" description="Helical" evidence="2">
    <location>
        <begin position="203"/>
        <end position="222"/>
    </location>
</feature>
<evidence type="ECO:0000313" key="3">
    <source>
        <dbReference type="EMBL" id="MDA2804294.1"/>
    </source>
</evidence>
<feature type="region of interest" description="Disordered" evidence="1">
    <location>
        <begin position="314"/>
        <end position="375"/>
    </location>
</feature>
<dbReference type="InterPro" id="IPR026898">
    <property type="entry name" value="PrsW"/>
</dbReference>
<protein>
    <submittedName>
        <fullName evidence="3">PrsW family intramembrane metalloprotease</fullName>
    </submittedName>
</protein>
<keyword evidence="3" id="KW-0645">Protease</keyword>
<keyword evidence="2" id="KW-0472">Membrane</keyword>
<keyword evidence="3" id="KW-0482">Metalloprotease</keyword>
<dbReference type="PANTHER" id="PTHR36844">
    <property type="entry name" value="PROTEASE PRSW"/>
    <property type="match status" value="1"/>
</dbReference>
<keyword evidence="2" id="KW-0812">Transmembrane</keyword>
<reference evidence="3" key="1">
    <citation type="submission" date="2023-01" db="EMBL/GenBank/DDBJ databases">
        <title>Draft genome sequence of Nocardiopsis sp. LSu2-4 isolated from halophytes.</title>
        <authorList>
            <person name="Duangmal K."/>
            <person name="Chantavorakit T."/>
        </authorList>
    </citation>
    <scope>NUCLEOTIDE SEQUENCE</scope>
    <source>
        <strain evidence="3">LSu2-4</strain>
    </source>
</reference>